<accession>A0A1Q3A9F0</accession>
<dbReference type="UniPathway" id="UPA00074">
    <property type="reaction ID" value="UER00128"/>
</dbReference>
<dbReference type="Pfam" id="PF18072">
    <property type="entry name" value="FGAR-AT_linker"/>
    <property type="match status" value="1"/>
</dbReference>
<keyword evidence="12" id="KW-0315">Glutamine amidotransferase</keyword>
<dbReference type="InterPro" id="IPR036676">
    <property type="entry name" value="PurM-like_C_sf"/>
</dbReference>
<dbReference type="GO" id="GO:0006189">
    <property type="term" value="P:'de novo' IMP biosynthetic process"/>
    <property type="evidence" value="ECO:0007669"/>
    <property type="project" value="UniProtKB-UniPathway"/>
</dbReference>
<evidence type="ECO:0000256" key="15">
    <source>
        <dbReference type="ARBA" id="ARBA00052585"/>
    </source>
</evidence>
<dbReference type="EC" id="6.3.5.3" evidence="4"/>
<evidence type="ECO:0000256" key="16">
    <source>
        <dbReference type="ARBA" id="ARBA00057317"/>
    </source>
</evidence>
<dbReference type="SUPFAM" id="SSF109736">
    <property type="entry name" value="FGAM synthase PurL, linker domain"/>
    <property type="match status" value="1"/>
</dbReference>
<dbReference type="Pfam" id="PF02769">
    <property type="entry name" value="AIRS_C"/>
    <property type="match status" value="2"/>
</dbReference>
<evidence type="ECO:0000313" key="24">
    <source>
        <dbReference type="Proteomes" id="UP000187013"/>
    </source>
</evidence>
<keyword evidence="6" id="KW-0436">Ligase</keyword>
<dbReference type="PANTHER" id="PTHR10099:SF1">
    <property type="entry name" value="PHOSPHORIBOSYLFORMYLGLYCINAMIDINE SYNTHASE"/>
    <property type="match status" value="1"/>
</dbReference>
<feature type="region of interest" description="Disordered" evidence="18">
    <location>
        <begin position="339"/>
        <end position="365"/>
    </location>
</feature>
<evidence type="ECO:0000256" key="5">
    <source>
        <dbReference type="ARBA" id="ARBA00022490"/>
    </source>
</evidence>
<keyword evidence="10" id="KW-0067">ATP-binding</keyword>
<evidence type="ECO:0000256" key="14">
    <source>
        <dbReference type="ARBA" id="ARBA00032632"/>
    </source>
</evidence>
<dbReference type="Gene3D" id="3.90.650.10">
    <property type="entry name" value="PurM-like C-terminal domain"/>
    <property type="match status" value="2"/>
</dbReference>
<evidence type="ECO:0000256" key="9">
    <source>
        <dbReference type="ARBA" id="ARBA00022755"/>
    </source>
</evidence>
<dbReference type="FunFam" id="3.30.1330.10:FF:000005">
    <property type="entry name" value="Phosphoribosylformylglycinamidine synthase"/>
    <property type="match status" value="1"/>
</dbReference>
<dbReference type="InterPro" id="IPR041609">
    <property type="entry name" value="PurL_linker"/>
</dbReference>
<dbReference type="NCBIfam" id="NF003672">
    <property type="entry name" value="PRK05297.1"/>
    <property type="match status" value="1"/>
</dbReference>
<dbReference type="Pfam" id="PF18076">
    <property type="entry name" value="FGAR-AT_N"/>
    <property type="match status" value="1"/>
</dbReference>
<evidence type="ECO:0000256" key="3">
    <source>
        <dbReference type="ARBA" id="ARBA00008608"/>
    </source>
</evidence>
<evidence type="ECO:0000256" key="6">
    <source>
        <dbReference type="ARBA" id="ARBA00022598"/>
    </source>
</evidence>
<dbReference type="CDD" id="cd02204">
    <property type="entry name" value="PurL_repeat2"/>
    <property type="match status" value="1"/>
</dbReference>
<dbReference type="OrthoDB" id="6666987at2759"/>
<evidence type="ECO:0000256" key="1">
    <source>
        <dbReference type="ARBA" id="ARBA00004496"/>
    </source>
</evidence>
<evidence type="ECO:0000313" key="23">
    <source>
        <dbReference type="EMBL" id="GAV52332.1"/>
    </source>
</evidence>
<dbReference type="SUPFAM" id="SSF52317">
    <property type="entry name" value="Class I glutamine amidotransferase-like"/>
    <property type="match status" value="1"/>
</dbReference>
<evidence type="ECO:0000259" key="21">
    <source>
        <dbReference type="Pfam" id="PF18076"/>
    </source>
</evidence>
<dbReference type="InterPro" id="IPR040707">
    <property type="entry name" value="FGAR-AT_N"/>
</dbReference>
<keyword evidence="5" id="KW-0963">Cytoplasm</keyword>
<feature type="domain" description="PurM-like C-terminal" evidence="19">
    <location>
        <begin position="876"/>
        <end position="1001"/>
    </location>
</feature>
<dbReference type="FunFam" id="1.10.8.750:FF:000002">
    <property type="entry name" value="Phosphoribosylformylglycinamidine synthase"/>
    <property type="match status" value="1"/>
</dbReference>
<dbReference type="CDD" id="cd01740">
    <property type="entry name" value="GATase1_FGAR_AT"/>
    <property type="match status" value="1"/>
</dbReference>
<evidence type="ECO:0000256" key="18">
    <source>
        <dbReference type="SAM" id="MobiDB-lite"/>
    </source>
</evidence>
<evidence type="ECO:0000259" key="22">
    <source>
        <dbReference type="Pfam" id="PF22689"/>
    </source>
</evidence>
<proteinExistence type="inferred from homology"/>
<dbReference type="SMART" id="SM01211">
    <property type="entry name" value="GATase_5"/>
    <property type="match status" value="1"/>
</dbReference>
<dbReference type="Gene3D" id="3.30.1330.10">
    <property type="entry name" value="PurM-like, N-terminal domain"/>
    <property type="match status" value="2"/>
</dbReference>
<keyword evidence="9" id="KW-0658">Purine biosynthesis</keyword>
<keyword evidence="7" id="KW-0479">Metal-binding</keyword>
<dbReference type="HAMAP" id="MF_00419">
    <property type="entry name" value="PurL_1"/>
    <property type="match status" value="1"/>
</dbReference>
<evidence type="ECO:0000256" key="7">
    <source>
        <dbReference type="ARBA" id="ARBA00022723"/>
    </source>
</evidence>
<name>A0A1Q3A9F0_ZYGRO</name>
<evidence type="ECO:0000256" key="13">
    <source>
        <dbReference type="ARBA" id="ARBA00029823"/>
    </source>
</evidence>
<keyword evidence="8" id="KW-0547">Nucleotide-binding</keyword>
<evidence type="ECO:0000256" key="4">
    <source>
        <dbReference type="ARBA" id="ARBA00012747"/>
    </source>
</evidence>
<dbReference type="InterPro" id="IPR055181">
    <property type="entry name" value="FGAR-AT_PurM_N-like"/>
</dbReference>
<dbReference type="GO" id="GO:0046872">
    <property type="term" value="F:metal ion binding"/>
    <property type="evidence" value="ECO:0007669"/>
    <property type="project" value="UniProtKB-KW"/>
</dbReference>
<dbReference type="SUPFAM" id="SSF55326">
    <property type="entry name" value="PurM N-terminal domain-like"/>
    <property type="match status" value="2"/>
</dbReference>
<feature type="domain" description="PurM-like C-terminal" evidence="19">
    <location>
        <begin position="472"/>
        <end position="629"/>
    </location>
</feature>
<organism evidence="23 24">
    <name type="scientific">Zygosaccharomyces rouxii</name>
    <dbReference type="NCBI Taxonomy" id="4956"/>
    <lineage>
        <taxon>Eukaryota</taxon>
        <taxon>Fungi</taxon>
        <taxon>Dikarya</taxon>
        <taxon>Ascomycota</taxon>
        <taxon>Saccharomycotina</taxon>
        <taxon>Saccharomycetes</taxon>
        <taxon>Saccharomycetales</taxon>
        <taxon>Saccharomycetaceae</taxon>
        <taxon>Zygosaccharomyces</taxon>
    </lineage>
</organism>
<evidence type="ECO:0000259" key="19">
    <source>
        <dbReference type="Pfam" id="PF02769"/>
    </source>
</evidence>
<dbReference type="InterPro" id="IPR010918">
    <property type="entry name" value="PurM-like_C_dom"/>
</dbReference>
<dbReference type="InterPro" id="IPR036604">
    <property type="entry name" value="PurS-like_sf"/>
</dbReference>
<dbReference type="PROSITE" id="PS51273">
    <property type="entry name" value="GATASE_TYPE_1"/>
    <property type="match status" value="1"/>
</dbReference>
<dbReference type="NCBIfam" id="TIGR01735">
    <property type="entry name" value="FGAM_synt"/>
    <property type="match status" value="1"/>
</dbReference>
<evidence type="ECO:0000259" key="20">
    <source>
        <dbReference type="Pfam" id="PF18072"/>
    </source>
</evidence>
<dbReference type="CDD" id="cd02203">
    <property type="entry name" value="PurL_repeat1"/>
    <property type="match status" value="1"/>
</dbReference>
<feature type="domain" description="Phosphoribosylformylglycinamidine synthase N-terminal" evidence="21">
    <location>
        <begin position="41"/>
        <end position="181"/>
    </location>
</feature>
<dbReference type="GO" id="GO:0004642">
    <property type="term" value="F:phosphoribosylformylglycinamidine synthase activity"/>
    <property type="evidence" value="ECO:0007669"/>
    <property type="project" value="UniProtKB-EC"/>
</dbReference>
<dbReference type="GO" id="GO:0005737">
    <property type="term" value="C:cytoplasm"/>
    <property type="evidence" value="ECO:0007669"/>
    <property type="project" value="UniProtKB-SubCell"/>
</dbReference>
<dbReference type="InterPro" id="IPR029062">
    <property type="entry name" value="Class_I_gatase-like"/>
</dbReference>
<dbReference type="GO" id="GO:0005524">
    <property type="term" value="F:ATP binding"/>
    <property type="evidence" value="ECO:0007669"/>
    <property type="project" value="UniProtKB-KW"/>
</dbReference>
<dbReference type="FunFam" id="3.40.50.880:FF:000008">
    <property type="entry name" value="Phosphoribosylformylglycinamidine synthase"/>
    <property type="match status" value="1"/>
</dbReference>
<dbReference type="FunFam" id="3.90.650.10:FF:000002">
    <property type="entry name" value="Phosphoribosylformylglycinamidine synthase"/>
    <property type="match status" value="1"/>
</dbReference>
<dbReference type="InterPro" id="IPR010073">
    <property type="entry name" value="PurL_large"/>
</dbReference>
<dbReference type="InterPro" id="IPR036921">
    <property type="entry name" value="PurM-like_N_sf"/>
</dbReference>
<evidence type="ECO:0000256" key="11">
    <source>
        <dbReference type="ARBA" id="ARBA00022842"/>
    </source>
</evidence>
<dbReference type="SUPFAM" id="SSF82697">
    <property type="entry name" value="PurS-like"/>
    <property type="match status" value="1"/>
</dbReference>
<evidence type="ECO:0000256" key="17">
    <source>
        <dbReference type="ARBA" id="ARBA00071729"/>
    </source>
</evidence>
<evidence type="ECO:0000256" key="12">
    <source>
        <dbReference type="ARBA" id="ARBA00022962"/>
    </source>
</evidence>
<comment type="subcellular location">
    <subcellularLocation>
        <location evidence="1">Cytoplasm</location>
    </subcellularLocation>
</comment>
<gene>
    <name evidence="23" type="ORF">ZYGR_0AG03230</name>
</gene>
<dbReference type="Pfam" id="PF13507">
    <property type="entry name" value="GATase_5"/>
    <property type="match status" value="1"/>
</dbReference>
<protein>
    <recommendedName>
        <fullName evidence="17">Phosphoribosylformylglycinamidine synthase</fullName>
        <ecNumber evidence="4">6.3.5.3</ecNumber>
    </recommendedName>
    <alternativeName>
        <fullName evidence="14">Formylglycinamide ribonucleotide amidotransferase</fullName>
    </alternativeName>
    <alternativeName>
        <fullName evidence="13">Formylglycinamide ribotide amidotransferase</fullName>
    </alternativeName>
</protein>
<evidence type="ECO:0000256" key="8">
    <source>
        <dbReference type="ARBA" id="ARBA00022741"/>
    </source>
</evidence>
<dbReference type="FunFam" id="3.30.1330.10:FF:000002">
    <property type="entry name" value="Phosphoribosylformylglycinamidine synthase"/>
    <property type="match status" value="1"/>
</dbReference>
<evidence type="ECO:0000256" key="2">
    <source>
        <dbReference type="ARBA" id="ARBA00004920"/>
    </source>
</evidence>
<evidence type="ECO:0000256" key="10">
    <source>
        <dbReference type="ARBA" id="ARBA00022840"/>
    </source>
</evidence>
<comment type="catalytic activity">
    <reaction evidence="15">
        <text>N(2)-formyl-N(1)-(5-phospho-beta-D-ribosyl)glycinamide + L-glutamine + ATP + H2O = 2-formamido-N(1)-(5-O-phospho-beta-D-ribosyl)acetamidine + L-glutamate + ADP + phosphate + H(+)</text>
        <dbReference type="Rhea" id="RHEA:17129"/>
        <dbReference type="ChEBI" id="CHEBI:15377"/>
        <dbReference type="ChEBI" id="CHEBI:15378"/>
        <dbReference type="ChEBI" id="CHEBI:29985"/>
        <dbReference type="ChEBI" id="CHEBI:30616"/>
        <dbReference type="ChEBI" id="CHEBI:43474"/>
        <dbReference type="ChEBI" id="CHEBI:58359"/>
        <dbReference type="ChEBI" id="CHEBI:147286"/>
        <dbReference type="ChEBI" id="CHEBI:147287"/>
        <dbReference type="ChEBI" id="CHEBI:456216"/>
        <dbReference type="EC" id="6.3.5.3"/>
    </reaction>
</comment>
<dbReference type="Gene3D" id="3.40.50.880">
    <property type="match status" value="1"/>
</dbReference>
<sequence length="1353" mass="147659">MSHHILVGPQALSQFRVDNLVKSINEYSNSTSIIRAVRSCYVHYVDAKVPALSPTDQELLEVLLTYDSPLNTETDHLSKLLVDAVVKNVDNPVLAEDTYLVRILPRSGTISPWSSKATNISEVCGLQNKVNRVERGLALLIKVIPGFPLLGNLNEVSLKTVFDRMTQELHLHSAPSIENLFAHHKPKGLVHVPLVSNAAKIPPESTLASANKEFGLALDRGEMDYLIDAFAKILQRDPTDVELFMFAQVNSEHCRHKIFNADWTIDGLKKEFTLFQMIKNSFKKTPDFTISAYSDNAAVIDTGHVAYYYTPNPETKLWSAKEENVPMLVKVETHNHPTAVSPYPGAATGSGGEIRDEGATGRGSKSKCGLSGFSVSDLNIPGHKQPWEIDIGRPHHIASSLDIMVEAPLGSAAFNNEFGRPCINGYFRTLTTKVKNAKGKEEVRGFHKPIMIAGGFGAVRPQFALKNKPITAGSHLIVLGGQSMLIGLGGGAASSVSSGEGSAHLDFASVQRGNPEMERRCQQVIDACVALDTKNPIQSIHDVGAGGLSNALPELVHDNDLGAKFDLRKVLSLEPGMSPMEIWCNESQERYVLGVSSGDLPIFEEICRRERAPYAVVGQATAEQRLIVEDSLLKDTPIDLEIPILFGKPPKMSQETITQNLQLNPPDLSVIPSVKDALERVLHLPAVGSKSFLITIGDRTVTGLVDRDQFVGPWQVPVSDVGVTGTSLGPKIITTGEAMAMGERPTNALISAAASAKLSVAESLLNLFASDVKSLQHVKLSANWMSPASHPGEGAKLYEAVQALGLDLCPGIGVSIPVGKDSMSMKMKWDGKEVTAPLSLDITAFAPVNDTNKTWTPVLNKSIPNTVLVLVDLAASVSEKSLGGSSLLQVYNQVGNTSPTVHDNATLKGFLEALLDLHNTDIVHAYHDRSDGGLIVTLLEMAFASRCGLTVSVDDTEEPSPLVPLFNEELGAVFQISESKLLDFKLILSRHGISARHVSTVARPEFDSQLIKIEDAQGKALYENTRGEVQQMWASTSFQMQSLRDNPKTAEEEFAAIKDDRDPGLHYTLTFNPSDDLGLGNKLTQSGPRVAILREQGVNGQMEMAWCFEQAGFSAVDVTMTDILEGRANLDDFVGLAACGGFSYGDVLGAGAGWAKSVLYNEHARKQFVRFFQERQDTFALGICNGCQFLSHLKEIIPGCEDWPTFERNLSEQFEARVSMLQIINQEDQPGSSSFLKGMGGSHLPIAVAHGEGRAVFEDKEQLQRFESNRLCCMRYVDNRGNVTERYPFNPNGSAGGIAGIKSPNGRVLAMMPHPERVCRLAANSWYPEEKFSEWQGYGPWIRLFKSVREFVH</sequence>
<comment type="pathway">
    <text evidence="2">Purine metabolism; IMP biosynthesis via de novo pathway; 5-amino-1-(5-phospho-D-ribosyl)imidazole from N(2)-formyl-N(1)-(5-phospho-D-ribosyl)glycinamide: step 1/2.</text>
</comment>
<keyword evidence="11" id="KW-0460">Magnesium</keyword>
<dbReference type="Pfam" id="PF22689">
    <property type="entry name" value="FGAR-AT_PurM_N-like"/>
    <property type="match status" value="1"/>
</dbReference>
<feature type="domain" description="FGAR-AT PurM N-terminal-like" evidence="22">
    <location>
        <begin position="689"/>
        <end position="847"/>
    </location>
</feature>
<comment type="caution">
    <text evidence="23">The sequence shown here is derived from an EMBL/GenBank/DDBJ whole genome shotgun (WGS) entry which is preliminary data.</text>
</comment>
<dbReference type="Gene3D" id="1.10.8.750">
    <property type="entry name" value="Phosphoribosylformylglycinamidine synthase, linker domain"/>
    <property type="match status" value="1"/>
</dbReference>
<comment type="similarity">
    <text evidence="3">In the N-terminal section; belongs to the FGAMS family.</text>
</comment>
<dbReference type="SUPFAM" id="SSF56042">
    <property type="entry name" value="PurM C-terminal domain-like"/>
    <property type="match status" value="2"/>
</dbReference>
<comment type="function">
    <text evidence="16">Phosphoribosylformylglycinamidine synthase involved in the purines biosynthetic pathway. Catalyzes the ATP-dependent conversion of formylglycinamide ribonucleotide (FGAR) and glutamine to yield formylglycinamidine ribonucleotide (FGAM) and glutamate.</text>
</comment>
<dbReference type="PANTHER" id="PTHR10099">
    <property type="entry name" value="PHOSPHORIBOSYLFORMYLGLYCINAMIDINE SYNTHASE"/>
    <property type="match status" value="1"/>
</dbReference>
<dbReference type="Proteomes" id="UP000187013">
    <property type="component" value="Unassembled WGS sequence"/>
</dbReference>
<feature type="domain" description="Phosphoribosylformylglycinamidine synthase linker" evidence="20">
    <location>
        <begin position="207"/>
        <end position="257"/>
    </location>
</feature>
<dbReference type="EMBL" id="BDGX01000033">
    <property type="protein sequence ID" value="GAV52332.1"/>
    <property type="molecule type" value="Genomic_DNA"/>
</dbReference>
<reference evidence="23 24" key="1">
    <citation type="submission" date="2016-08" db="EMBL/GenBank/DDBJ databases">
        <title>Draft genome sequence of allopolyploid Zygosaccharomyces rouxii.</title>
        <authorList>
            <person name="Watanabe J."/>
            <person name="Uehara K."/>
            <person name="Mogi Y."/>
            <person name="Tsukioka Y."/>
        </authorList>
    </citation>
    <scope>NUCLEOTIDE SEQUENCE [LARGE SCALE GENOMIC DNA]</scope>
    <source>
        <strain evidence="23 24">NBRC 110957</strain>
    </source>
</reference>